<gene>
    <name evidence="3" type="ORF">LTR97_005381</name>
</gene>
<feature type="transmembrane region" description="Helical" evidence="1">
    <location>
        <begin position="204"/>
        <end position="224"/>
    </location>
</feature>
<keyword evidence="1" id="KW-1133">Transmembrane helix</keyword>
<dbReference type="PANTHER" id="PTHR34502:SF3">
    <property type="entry name" value="DUF6594 DOMAIN-CONTAINING PROTEIN"/>
    <property type="match status" value="1"/>
</dbReference>
<evidence type="ECO:0000313" key="4">
    <source>
        <dbReference type="Proteomes" id="UP001310594"/>
    </source>
</evidence>
<dbReference type="InterPro" id="IPR046529">
    <property type="entry name" value="DUF6594"/>
</dbReference>
<evidence type="ECO:0000259" key="2">
    <source>
        <dbReference type="Pfam" id="PF20237"/>
    </source>
</evidence>
<accession>A0AAN7VSA0</accession>
<evidence type="ECO:0000313" key="3">
    <source>
        <dbReference type="EMBL" id="KAK5700864.1"/>
    </source>
</evidence>
<sequence>MEQMSANYRVEFDRTRPQVLQELKAKLLGYDDFMLKTREMHALQRPAQSDYASVRNWFEEKAPLSQDEQEYILRKEDIVTLRAGRESASFDGLVERCLSGMDHYLSIWCHCKIIQRLFITEELRHKTNNLHIHYYAPHRVDALVNLIITTIIFILLVVPVVLMYKLSGLGGGASPFEALGILIVFTLLFGLAMSSLTTAKRQELFAASAAYCAVLVVFVSNFGVQSVQIVKA</sequence>
<organism evidence="3 4">
    <name type="scientific">Elasticomyces elasticus</name>
    <dbReference type="NCBI Taxonomy" id="574655"/>
    <lineage>
        <taxon>Eukaryota</taxon>
        <taxon>Fungi</taxon>
        <taxon>Dikarya</taxon>
        <taxon>Ascomycota</taxon>
        <taxon>Pezizomycotina</taxon>
        <taxon>Dothideomycetes</taxon>
        <taxon>Dothideomycetidae</taxon>
        <taxon>Mycosphaerellales</taxon>
        <taxon>Teratosphaeriaceae</taxon>
        <taxon>Elasticomyces</taxon>
    </lineage>
</organism>
<dbReference type="EMBL" id="JAVRQU010000007">
    <property type="protein sequence ID" value="KAK5700864.1"/>
    <property type="molecule type" value="Genomic_DNA"/>
</dbReference>
<feature type="transmembrane region" description="Helical" evidence="1">
    <location>
        <begin position="176"/>
        <end position="197"/>
    </location>
</feature>
<feature type="domain" description="DUF6594" evidence="2">
    <location>
        <begin position="9"/>
        <end position="216"/>
    </location>
</feature>
<dbReference type="AlphaFoldDB" id="A0AAN7VSA0"/>
<keyword evidence="1" id="KW-0812">Transmembrane</keyword>
<dbReference type="Proteomes" id="UP001310594">
    <property type="component" value="Unassembled WGS sequence"/>
</dbReference>
<dbReference type="Pfam" id="PF20237">
    <property type="entry name" value="DUF6594"/>
    <property type="match status" value="1"/>
</dbReference>
<reference evidence="3" key="1">
    <citation type="submission" date="2023-08" db="EMBL/GenBank/DDBJ databases">
        <title>Black Yeasts Isolated from many extreme environments.</title>
        <authorList>
            <person name="Coleine C."/>
            <person name="Stajich J.E."/>
            <person name="Selbmann L."/>
        </authorList>
    </citation>
    <scope>NUCLEOTIDE SEQUENCE</scope>
    <source>
        <strain evidence="3">CCFEE 5810</strain>
    </source>
</reference>
<keyword evidence="1" id="KW-0472">Membrane</keyword>
<comment type="caution">
    <text evidence="3">The sequence shown here is derived from an EMBL/GenBank/DDBJ whole genome shotgun (WGS) entry which is preliminary data.</text>
</comment>
<evidence type="ECO:0000256" key="1">
    <source>
        <dbReference type="SAM" id="Phobius"/>
    </source>
</evidence>
<name>A0AAN7VSA0_9PEZI</name>
<proteinExistence type="predicted"/>
<dbReference type="PANTHER" id="PTHR34502">
    <property type="entry name" value="DUF6594 DOMAIN-CONTAINING PROTEIN-RELATED"/>
    <property type="match status" value="1"/>
</dbReference>
<feature type="transmembrane region" description="Helical" evidence="1">
    <location>
        <begin position="142"/>
        <end position="164"/>
    </location>
</feature>
<protein>
    <recommendedName>
        <fullName evidence="2">DUF6594 domain-containing protein</fullName>
    </recommendedName>
</protein>